<dbReference type="Pfam" id="PF14500">
    <property type="entry name" value="MMS19_N"/>
    <property type="match status" value="1"/>
</dbReference>
<name>A0A9N8KMQ1_9PEZI</name>
<dbReference type="OrthoDB" id="342900at2759"/>
<dbReference type="Proteomes" id="UP000745764">
    <property type="component" value="Unassembled WGS sequence"/>
</dbReference>
<dbReference type="EMBL" id="CAINUL010000018">
    <property type="protein sequence ID" value="CAD0114899.1"/>
    <property type="molecule type" value="Genomic_DNA"/>
</dbReference>
<keyword evidence="1" id="KW-0539">Nucleus</keyword>
<dbReference type="GO" id="GO:0097361">
    <property type="term" value="C:cytosolic [4Fe-4S] assembly targeting complex"/>
    <property type="evidence" value="ECO:0007669"/>
    <property type="project" value="UniProtKB-UniRule"/>
</dbReference>
<feature type="domain" description="MMS19 N-terminal" evidence="2">
    <location>
        <begin position="40"/>
        <end position="133"/>
    </location>
</feature>
<comment type="subcellular location">
    <subcellularLocation>
        <location evidence="1">Nucleus</location>
    </subcellularLocation>
</comment>
<proteinExistence type="inferred from homology"/>
<dbReference type="PANTHER" id="PTHR12891:SF0">
    <property type="entry name" value="MMS19 NUCLEOTIDE EXCISION REPAIR PROTEIN HOMOLOG"/>
    <property type="match status" value="1"/>
</dbReference>
<keyword evidence="1" id="KW-0234">DNA repair</keyword>
<dbReference type="AlphaFoldDB" id="A0A9N8KMQ1"/>
<reference evidence="3" key="1">
    <citation type="submission" date="2020-06" db="EMBL/GenBank/DDBJ databases">
        <authorList>
            <person name="Onetto C."/>
        </authorList>
    </citation>
    <scope>NUCLEOTIDE SEQUENCE</scope>
</reference>
<evidence type="ECO:0000256" key="1">
    <source>
        <dbReference type="RuleBase" id="RU367072"/>
    </source>
</evidence>
<evidence type="ECO:0000313" key="3">
    <source>
        <dbReference type="EMBL" id="CAD0114899.1"/>
    </source>
</evidence>
<keyword evidence="1" id="KW-0227">DNA damage</keyword>
<organism evidence="3 4">
    <name type="scientific">Aureobasidium uvarum</name>
    <dbReference type="NCBI Taxonomy" id="2773716"/>
    <lineage>
        <taxon>Eukaryota</taxon>
        <taxon>Fungi</taxon>
        <taxon>Dikarya</taxon>
        <taxon>Ascomycota</taxon>
        <taxon>Pezizomycotina</taxon>
        <taxon>Dothideomycetes</taxon>
        <taxon>Dothideomycetidae</taxon>
        <taxon>Dothideales</taxon>
        <taxon>Saccotheciaceae</taxon>
        <taxon>Aureobasidium</taxon>
    </lineage>
</organism>
<sequence length="137" mass="14811">MSDIQLYLVEADKNKDEAGRLAASSAAALANGDLKLVQLIENAGEYINHEDANMRIKSLSYLADVLEQVAPKVLKGQQRNLLCGFILTRVADDSEGTGHCARALMALEKLGKWDSDTAANIANTWVVPVQLGSKARD</sequence>
<gene>
    <name evidence="3" type="ORF">AWRI4620_LOCUS9154</name>
</gene>
<dbReference type="InterPro" id="IPR029240">
    <property type="entry name" value="MMS19_N"/>
</dbReference>
<comment type="similarity">
    <text evidence="1">Belongs to the MET18/MMS19 family.</text>
</comment>
<dbReference type="GO" id="GO:0006281">
    <property type="term" value="P:DNA repair"/>
    <property type="evidence" value="ECO:0007669"/>
    <property type="project" value="UniProtKB-UniRule"/>
</dbReference>
<evidence type="ECO:0000313" key="4">
    <source>
        <dbReference type="Proteomes" id="UP000745764"/>
    </source>
</evidence>
<dbReference type="InterPro" id="IPR039920">
    <property type="entry name" value="MMS19"/>
</dbReference>
<dbReference type="GO" id="GO:0051604">
    <property type="term" value="P:protein maturation"/>
    <property type="evidence" value="ECO:0007669"/>
    <property type="project" value="UniProtKB-UniRule"/>
</dbReference>
<protein>
    <recommendedName>
        <fullName evidence="1">MMS19 nucleotide excision repair protein</fullName>
    </recommendedName>
</protein>
<evidence type="ECO:0000259" key="2">
    <source>
        <dbReference type="Pfam" id="PF14500"/>
    </source>
</evidence>
<dbReference type="GO" id="GO:0005634">
    <property type="term" value="C:nucleus"/>
    <property type="evidence" value="ECO:0007669"/>
    <property type="project" value="UniProtKB-SubCell"/>
</dbReference>
<dbReference type="PANTHER" id="PTHR12891">
    <property type="entry name" value="DNA REPAIR/TRANSCRIPTION PROTEIN MET18/MMS19"/>
    <property type="match status" value="1"/>
</dbReference>
<dbReference type="GO" id="GO:0016226">
    <property type="term" value="P:iron-sulfur cluster assembly"/>
    <property type="evidence" value="ECO:0007669"/>
    <property type="project" value="UniProtKB-UniRule"/>
</dbReference>
<comment type="caution">
    <text evidence="3">The sequence shown here is derived from an EMBL/GenBank/DDBJ whole genome shotgun (WGS) entry which is preliminary data.</text>
</comment>
<keyword evidence="4" id="KW-1185">Reference proteome</keyword>
<accession>A0A9N8KMQ1</accession>
<comment type="function">
    <text evidence="1">Key component of the cytosolic iron-sulfur protein assembly (CIA) complex, a multiprotein complex that mediates the incorporation of iron-sulfur cluster into apoproteins specifically involved in DNA metabolism and genomic integrity. In the CIA complex, MMS19 acts as an adapter between early-acting CIA components and a subset of cellular target iron-sulfur proteins.</text>
</comment>